<sequence length="442" mass="49557">MSKKITHALVRCKNNNLTNKTQILPIKQVKAYKAGILKPKNGDDFNRKTPYAGKPNVHKKYEYAELCKLGSEQSLKKLSKKRVIVQKLNMSDADESLSEIPTPPCTSASAQKNLTKQMQLLKKKGENEQSMEKSIVQKKVSAVSNENEATEENLQTALQKAIANVPNMYNDDSDEELHDSPTTVDAQSKTDGNLDDGLEGGNDGESDEEPLNTPIKKKPIESARKNIVNTPECIQNENGSDNGIEEVFRNLPTSNQLPSKCVDLSVLQDACTTGREIGQIWMKKITHKGKMKSIEMVHLSRGVSIPLQNWRITIAKSKTRSIFVKKMSRNLWGPERLANRCVDYSSKCQKVTRDSPRKKLTPKKMKVLKHCYHAFLTNIKPSLVGEREDMATVLSEITTILSEEIATQIKNFKAGSTAKTPMCVEEPYDEDESDDSLIYEED</sequence>
<protein>
    <recommendedName>
        <fullName evidence="4">BEN domain-containing protein</fullName>
    </recommendedName>
</protein>
<organism evidence="2 3">
    <name type="scientific">Trichogramma kaykai</name>
    <dbReference type="NCBI Taxonomy" id="54128"/>
    <lineage>
        <taxon>Eukaryota</taxon>
        <taxon>Metazoa</taxon>
        <taxon>Ecdysozoa</taxon>
        <taxon>Arthropoda</taxon>
        <taxon>Hexapoda</taxon>
        <taxon>Insecta</taxon>
        <taxon>Pterygota</taxon>
        <taxon>Neoptera</taxon>
        <taxon>Endopterygota</taxon>
        <taxon>Hymenoptera</taxon>
        <taxon>Apocrita</taxon>
        <taxon>Proctotrupomorpha</taxon>
        <taxon>Chalcidoidea</taxon>
        <taxon>Trichogrammatidae</taxon>
        <taxon>Trichogramma</taxon>
    </lineage>
</organism>
<feature type="compositionally biased region" description="Acidic residues" evidence="1">
    <location>
        <begin position="193"/>
        <end position="210"/>
    </location>
</feature>
<accession>A0ABD2XQE2</accession>
<evidence type="ECO:0000313" key="2">
    <source>
        <dbReference type="EMBL" id="KAL3407691.1"/>
    </source>
</evidence>
<feature type="compositionally biased region" description="Acidic residues" evidence="1">
    <location>
        <begin position="426"/>
        <end position="442"/>
    </location>
</feature>
<evidence type="ECO:0008006" key="4">
    <source>
        <dbReference type="Google" id="ProtNLM"/>
    </source>
</evidence>
<feature type="compositionally biased region" description="Polar residues" evidence="1">
    <location>
        <begin position="180"/>
        <end position="190"/>
    </location>
</feature>
<evidence type="ECO:0000256" key="1">
    <source>
        <dbReference type="SAM" id="MobiDB-lite"/>
    </source>
</evidence>
<dbReference type="Proteomes" id="UP001627154">
    <property type="component" value="Unassembled WGS sequence"/>
</dbReference>
<feature type="region of interest" description="Disordered" evidence="1">
    <location>
        <begin position="423"/>
        <end position="442"/>
    </location>
</feature>
<proteinExistence type="predicted"/>
<feature type="region of interest" description="Disordered" evidence="1">
    <location>
        <begin position="168"/>
        <end position="220"/>
    </location>
</feature>
<reference evidence="2 3" key="1">
    <citation type="journal article" date="2024" name="bioRxiv">
        <title>A reference genome for Trichogramma kaykai: A tiny desert-dwelling parasitoid wasp with competing sex-ratio distorters.</title>
        <authorList>
            <person name="Culotta J."/>
            <person name="Lindsey A.R."/>
        </authorList>
    </citation>
    <scope>NUCLEOTIDE SEQUENCE [LARGE SCALE GENOMIC DNA]</scope>
    <source>
        <strain evidence="2 3">KSX58</strain>
    </source>
</reference>
<dbReference type="AlphaFoldDB" id="A0ABD2XQE2"/>
<keyword evidence="3" id="KW-1185">Reference proteome</keyword>
<evidence type="ECO:0000313" key="3">
    <source>
        <dbReference type="Proteomes" id="UP001627154"/>
    </source>
</evidence>
<comment type="caution">
    <text evidence="2">The sequence shown here is derived from an EMBL/GenBank/DDBJ whole genome shotgun (WGS) entry which is preliminary data.</text>
</comment>
<name>A0ABD2XQE2_9HYME</name>
<gene>
    <name evidence="2" type="ORF">TKK_000363</name>
</gene>
<dbReference type="EMBL" id="JBJJXI010000003">
    <property type="protein sequence ID" value="KAL3407691.1"/>
    <property type="molecule type" value="Genomic_DNA"/>
</dbReference>